<dbReference type="EMBL" id="SWKU01000011">
    <property type="protein sequence ID" value="KAF3002665.1"/>
    <property type="molecule type" value="Genomic_DNA"/>
</dbReference>
<accession>A0A9P4W8N9</accession>
<feature type="region of interest" description="Disordered" evidence="1">
    <location>
        <begin position="817"/>
        <end position="957"/>
    </location>
</feature>
<feature type="compositionally biased region" description="Low complexity" evidence="1">
    <location>
        <begin position="850"/>
        <end position="862"/>
    </location>
</feature>
<evidence type="ECO:0000313" key="2">
    <source>
        <dbReference type="EMBL" id="KAF3002665.1"/>
    </source>
</evidence>
<feature type="region of interest" description="Disordered" evidence="1">
    <location>
        <begin position="659"/>
        <end position="717"/>
    </location>
</feature>
<organism evidence="2 3">
    <name type="scientific">Curvularia kusanoi</name>
    <name type="common">Cochliobolus kusanoi</name>
    <dbReference type="NCBI Taxonomy" id="90978"/>
    <lineage>
        <taxon>Eukaryota</taxon>
        <taxon>Fungi</taxon>
        <taxon>Dikarya</taxon>
        <taxon>Ascomycota</taxon>
        <taxon>Pezizomycotina</taxon>
        <taxon>Dothideomycetes</taxon>
        <taxon>Pleosporomycetidae</taxon>
        <taxon>Pleosporales</taxon>
        <taxon>Pleosporineae</taxon>
        <taxon>Pleosporaceae</taxon>
        <taxon>Curvularia</taxon>
    </lineage>
</organism>
<dbReference type="OrthoDB" id="3556832at2759"/>
<dbReference type="Proteomes" id="UP000801428">
    <property type="component" value="Unassembled WGS sequence"/>
</dbReference>
<comment type="caution">
    <text evidence="2">The sequence shown here is derived from an EMBL/GenBank/DDBJ whole genome shotgun (WGS) entry which is preliminary data.</text>
</comment>
<feature type="region of interest" description="Disordered" evidence="1">
    <location>
        <begin position="316"/>
        <end position="409"/>
    </location>
</feature>
<feature type="compositionally biased region" description="Basic and acidic residues" evidence="1">
    <location>
        <begin position="319"/>
        <end position="337"/>
    </location>
</feature>
<evidence type="ECO:0000313" key="3">
    <source>
        <dbReference type="Proteomes" id="UP000801428"/>
    </source>
</evidence>
<reference evidence="2" key="1">
    <citation type="submission" date="2019-04" db="EMBL/GenBank/DDBJ databases">
        <title>Sequencing of skin fungus with MAO and IRED activity.</title>
        <authorList>
            <person name="Marsaioli A.J."/>
            <person name="Bonatto J.M.C."/>
            <person name="Reis Junior O."/>
        </authorList>
    </citation>
    <scope>NUCLEOTIDE SEQUENCE</scope>
    <source>
        <strain evidence="2">30M1</strain>
    </source>
</reference>
<feature type="compositionally biased region" description="Polar residues" evidence="1">
    <location>
        <begin position="459"/>
        <end position="470"/>
    </location>
</feature>
<evidence type="ECO:0000256" key="1">
    <source>
        <dbReference type="SAM" id="MobiDB-lite"/>
    </source>
</evidence>
<feature type="compositionally biased region" description="Polar residues" evidence="1">
    <location>
        <begin position="669"/>
        <end position="690"/>
    </location>
</feature>
<name>A0A9P4W8N9_CURKU</name>
<gene>
    <name evidence="2" type="ORF">E8E13_009599</name>
</gene>
<protein>
    <submittedName>
        <fullName evidence="2">Uncharacterized protein</fullName>
    </submittedName>
</protein>
<dbReference type="AlphaFoldDB" id="A0A9P4W8N9"/>
<feature type="region of interest" description="Disordered" evidence="1">
    <location>
        <begin position="449"/>
        <end position="472"/>
    </location>
</feature>
<keyword evidence="3" id="KW-1185">Reference proteome</keyword>
<sequence>MPTYHARGITVRLGSMALEETTTRNVAIRKGDVAKRQNETAEKKLLHSPYLAERRAPLDDRAESFDLNWLADVPFMQTQVDAGFSHLPDAHEGPSRPTAVQSNGPQALAVHLVLSDKSFNSGFNDKTHLKMEVLFNSQLSACSLMHITDVRMGAKSFHQVFAGYRLDFLAERPWVLLPPSVAADGGERKASGIVNSLERWNELSAALLMEARDRGTNLDGESPPSAKFIHALASMQPPPYLDSLQKPGGRTFGVVDVIITAGTGHKPTTGITYLKCPQKLRDPSYILRSSIDLSNDHDAAEVDDTRDGTYEECEEEEWDKLGRDRGDKTAFPDESPSKRRARSGIESMRGSASQRSYLDGPLAQTPILHPPNRVASQPDAIISGSGTDSRCPAPEHCSGGFKQPLPPTNRDRFYNTLGTSNEIQRAGRISSLGSHSFDASSLPSSVFRTLQPPIDRPRSNTMSSFDSMSGGSAVDIQRNQTTLPLAGSNSQSSISHMLPTSSPIFTNPNWSTGSSPWTSSYQDDLVSPSEHIQPVRQHLNSSSYGDSSALFDFLPSKYPYFGTMPPLPPLPSLTMSGPLPPTGTFSVTTKPRRSSSPVKKMKAGSFSNELVINRLVIKGRRGEAIVDRSWDVPRLVRVGQKESKRAFAGESMRAPVAKPLDIDGWTLPSDLTETSGGQSQPQPATFSSDRNPIANAAESHQKRRDSQQDPLHGPALLPYLKRHEGPAQARTQTGPWIDVPDMLAPLVLLPVSTSPASLNTLAPGVEPVRRDSHNAMASSERRNTLLRLPLPRALLPSAQGPNAATFVFDDPEEVVREAAKSRRSHSPTKPKLTVQVPATVLPAPHRLATSSSGAGDSSGLSSVPPTPIYETPATADAATPPDPPLQFDGSSERMLPSKPLPASTTPSPKKAGVASRPNPHTPLSSAASSSKKRKFSQGSQVKKPRSPGRLKTINNPPLNQDCVIAFAESANKSAEHGVLRQVKGERQGTFKEDYVVLAVRFFIGGDGDMVL</sequence>
<proteinExistence type="predicted"/>